<dbReference type="STRING" id="388408.LAX5112_02015"/>
<feature type="transmembrane region" description="Helical" evidence="1">
    <location>
        <begin position="166"/>
        <end position="182"/>
    </location>
</feature>
<dbReference type="RefSeq" id="WP_055671710.1">
    <property type="nucleotide sequence ID" value="NZ_CXWD01000007.1"/>
</dbReference>
<feature type="transmembrane region" description="Helical" evidence="1">
    <location>
        <begin position="214"/>
        <end position="241"/>
    </location>
</feature>
<keyword evidence="1" id="KW-1133">Transmembrane helix</keyword>
<accession>A0A0M7A3J1</accession>
<gene>
    <name evidence="2" type="ORF">LAX5112_02015</name>
</gene>
<organism evidence="2 3">
    <name type="scientific">Roseibium alexandrii</name>
    <dbReference type="NCBI Taxonomy" id="388408"/>
    <lineage>
        <taxon>Bacteria</taxon>
        <taxon>Pseudomonadati</taxon>
        <taxon>Pseudomonadota</taxon>
        <taxon>Alphaproteobacteria</taxon>
        <taxon>Hyphomicrobiales</taxon>
        <taxon>Stappiaceae</taxon>
        <taxon>Roseibium</taxon>
    </lineage>
</organism>
<evidence type="ECO:0000256" key="1">
    <source>
        <dbReference type="SAM" id="Phobius"/>
    </source>
</evidence>
<feature type="transmembrane region" description="Helical" evidence="1">
    <location>
        <begin position="141"/>
        <end position="159"/>
    </location>
</feature>
<evidence type="ECO:0000313" key="3">
    <source>
        <dbReference type="Proteomes" id="UP000053235"/>
    </source>
</evidence>
<feature type="transmembrane region" description="Helical" evidence="1">
    <location>
        <begin position="342"/>
        <end position="358"/>
    </location>
</feature>
<dbReference type="AlphaFoldDB" id="A0A0M7A3J1"/>
<feature type="transmembrane region" description="Helical" evidence="1">
    <location>
        <begin position="311"/>
        <end position="330"/>
    </location>
</feature>
<feature type="transmembrane region" description="Helical" evidence="1">
    <location>
        <begin position="365"/>
        <end position="382"/>
    </location>
</feature>
<protein>
    <recommendedName>
        <fullName evidence="4">Glycosyltransferase RgtA/B/C/D-like domain-containing protein</fullName>
    </recommendedName>
</protein>
<sequence>MSNPAQRLLEQSFLFCFKKSNALYRPVRQWIGALVLVVFIAMTTAVVHVFPGSNWDMFAYTASVLEPSIDDTAELHRQSYDFVEKNVSPGEYLILTQDRNYRIHQAENPDAFMTMLGFYRLKILYIETARLLTGFMDPVQALRLISKASILAIGGLLLVWMARNQALACGLPVAVLLTLSGFTEAAQLVTPDLYCTVFLLLAAMSYLEKLDWLAAVSLLCAFLVRPDHLAFIGVFFVFAAIYGPGRWWMTGCFAVCFSLYVWLTKGANHPGWWVHMWFSHIEFVPTLEGFNPPFSITAYVQMLVRATVRSLMGETWLAVLIAQVLFFAKLIRVTEMAERTRVLLYAVFASICAKYLVFPHYETRFYVPYLIIMGMILLISWHKQSQSDSLVGAGRT</sequence>
<keyword evidence="1" id="KW-0472">Membrane</keyword>
<reference evidence="3" key="1">
    <citation type="submission" date="2015-07" db="EMBL/GenBank/DDBJ databases">
        <authorList>
            <person name="Rodrigo-Torres Lidia"/>
            <person name="Arahal R.David."/>
        </authorList>
    </citation>
    <scope>NUCLEOTIDE SEQUENCE [LARGE SCALE GENOMIC DNA]</scope>
    <source>
        <strain evidence="3">CECT 5112</strain>
    </source>
</reference>
<keyword evidence="1" id="KW-0812">Transmembrane</keyword>
<dbReference type="Proteomes" id="UP000053235">
    <property type="component" value="Unassembled WGS sequence"/>
</dbReference>
<proteinExistence type="predicted"/>
<feature type="transmembrane region" description="Helical" evidence="1">
    <location>
        <begin position="30"/>
        <end position="50"/>
    </location>
</feature>
<name>A0A0M7A3J1_9HYPH</name>
<keyword evidence="3" id="KW-1185">Reference proteome</keyword>
<dbReference type="EMBL" id="CXWD01000007">
    <property type="protein sequence ID" value="CTQ69187.1"/>
    <property type="molecule type" value="Genomic_DNA"/>
</dbReference>
<dbReference type="OrthoDB" id="8435158at2"/>
<evidence type="ECO:0000313" key="2">
    <source>
        <dbReference type="EMBL" id="CTQ69187.1"/>
    </source>
</evidence>
<evidence type="ECO:0008006" key="4">
    <source>
        <dbReference type="Google" id="ProtNLM"/>
    </source>
</evidence>